<accession>A0ABZ1G832</accession>
<gene>
    <name evidence="2" type="ORF">OIE64_26695</name>
</gene>
<evidence type="ECO:0000256" key="1">
    <source>
        <dbReference type="SAM" id="SignalP"/>
    </source>
</evidence>
<name>A0ABZ1G832_9ACTN</name>
<proteinExistence type="predicted"/>
<dbReference type="RefSeq" id="WP_326595073.1">
    <property type="nucleotide sequence ID" value="NZ_CP109114.1"/>
</dbReference>
<sequence length="177" mass="18662">MRVKFATKSVVTVTAVALGFLGLTVPQVSAVGQPDSRVAADADRETRNIAEDNPEAVVAAATVCGTGYNLYYAERLPDAMRKGTLFTYIKGTNGASNDTPTCAIFENNTGSAKWMKIKLCSNYTAEGCASDEGNFSEYAGPVYRDHGGCGQVTALMKSTSASNTYIVNAVRSATSCN</sequence>
<dbReference type="Proteomes" id="UP001330827">
    <property type="component" value="Chromosome"/>
</dbReference>
<feature type="chain" id="PRO_5045152208" description="Peptidase inhibitor family I36" evidence="1">
    <location>
        <begin position="31"/>
        <end position="177"/>
    </location>
</feature>
<protein>
    <recommendedName>
        <fullName evidence="4">Peptidase inhibitor family I36</fullName>
    </recommendedName>
</protein>
<evidence type="ECO:0000313" key="2">
    <source>
        <dbReference type="EMBL" id="WSC16061.1"/>
    </source>
</evidence>
<feature type="signal peptide" evidence="1">
    <location>
        <begin position="1"/>
        <end position="30"/>
    </location>
</feature>
<keyword evidence="1" id="KW-0732">Signal</keyword>
<keyword evidence="3" id="KW-1185">Reference proteome</keyword>
<evidence type="ECO:0000313" key="3">
    <source>
        <dbReference type="Proteomes" id="UP001330827"/>
    </source>
</evidence>
<evidence type="ECO:0008006" key="4">
    <source>
        <dbReference type="Google" id="ProtNLM"/>
    </source>
</evidence>
<reference evidence="2 3" key="1">
    <citation type="submission" date="2022-10" db="EMBL/GenBank/DDBJ databases">
        <title>The complete genomes of actinobacterial strains from the NBC collection.</title>
        <authorList>
            <person name="Joergensen T.S."/>
            <person name="Alvarez Arevalo M."/>
            <person name="Sterndorff E.B."/>
            <person name="Faurdal D."/>
            <person name="Vuksanovic O."/>
            <person name="Mourched A.-S."/>
            <person name="Charusanti P."/>
            <person name="Shaw S."/>
            <person name="Blin K."/>
            <person name="Weber T."/>
        </authorList>
    </citation>
    <scope>NUCLEOTIDE SEQUENCE [LARGE SCALE GENOMIC DNA]</scope>
    <source>
        <strain evidence="2 3">NBC 01769</strain>
    </source>
</reference>
<organism evidence="2 3">
    <name type="scientific">Streptomyces brevispora</name>
    <dbReference type="NCBI Taxonomy" id="887462"/>
    <lineage>
        <taxon>Bacteria</taxon>
        <taxon>Bacillati</taxon>
        <taxon>Actinomycetota</taxon>
        <taxon>Actinomycetes</taxon>
        <taxon>Kitasatosporales</taxon>
        <taxon>Streptomycetaceae</taxon>
        <taxon>Streptomyces</taxon>
    </lineage>
</organism>
<dbReference type="EMBL" id="CP109114">
    <property type="protein sequence ID" value="WSC16061.1"/>
    <property type="molecule type" value="Genomic_DNA"/>
</dbReference>